<evidence type="ECO:0000313" key="3">
    <source>
        <dbReference type="EMBL" id="MBA4645215.1"/>
    </source>
</evidence>
<feature type="region of interest" description="Disordered" evidence="2">
    <location>
        <begin position="157"/>
        <end position="182"/>
    </location>
</feature>
<dbReference type="PANTHER" id="PTHR35749">
    <property type="entry name" value="OSJNBA0084A10.10 PROTEIN"/>
    <property type="match status" value="1"/>
</dbReference>
<evidence type="ECO:0000256" key="2">
    <source>
        <dbReference type="SAM" id="MobiDB-lite"/>
    </source>
</evidence>
<sequence>MKKVLEFGRKAMFYVRVLSGYEERRIRSYRLQLEKRLRLAQERKEAVKKIPEQLILSEVRKMVEEMQNLNKRLQDMESDINEYFKPIDKEVESIINMQMEKEKAKTEMLGAMYKQAMLEKAEKEAATELTSAESADKAKMDVMRSMFKQALLEKAEAEAAAEIQNSQNETKASLSSHQAQMR</sequence>
<organism evidence="3">
    <name type="scientific">Opuntia streptacantha</name>
    <name type="common">Prickly pear cactus</name>
    <name type="synonym">Opuntia cardona</name>
    <dbReference type="NCBI Taxonomy" id="393608"/>
    <lineage>
        <taxon>Eukaryota</taxon>
        <taxon>Viridiplantae</taxon>
        <taxon>Streptophyta</taxon>
        <taxon>Embryophyta</taxon>
        <taxon>Tracheophyta</taxon>
        <taxon>Spermatophyta</taxon>
        <taxon>Magnoliopsida</taxon>
        <taxon>eudicotyledons</taxon>
        <taxon>Gunneridae</taxon>
        <taxon>Pentapetalae</taxon>
        <taxon>Caryophyllales</taxon>
        <taxon>Cactineae</taxon>
        <taxon>Cactaceae</taxon>
        <taxon>Opuntioideae</taxon>
        <taxon>Opuntia</taxon>
    </lineage>
</organism>
<proteinExistence type="predicted"/>
<reference evidence="3" key="1">
    <citation type="journal article" date="2013" name="J. Plant Res.">
        <title>Effect of fungi and light on seed germination of three Opuntia species from semiarid lands of central Mexico.</title>
        <authorList>
            <person name="Delgado-Sanchez P."/>
            <person name="Jimenez-Bremont J.F."/>
            <person name="Guerrero-Gonzalez Mde L."/>
            <person name="Flores J."/>
        </authorList>
    </citation>
    <scope>NUCLEOTIDE SEQUENCE</scope>
    <source>
        <tissue evidence="3">Cladode</tissue>
    </source>
</reference>
<dbReference type="PANTHER" id="PTHR35749:SF1">
    <property type="entry name" value="OSJNBA0084A10.10 PROTEIN"/>
    <property type="match status" value="1"/>
</dbReference>
<dbReference type="AlphaFoldDB" id="A0A7C8ZMA3"/>
<evidence type="ECO:0000256" key="1">
    <source>
        <dbReference type="SAM" id="Coils"/>
    </source>
</evidence>
<feature type="coiled-coil region" evidence="1">
    <location>
        <begin position="30"/>
        <end position="79"/>
    </location>
</feature>
<protein>
    <submittedName>
        <fullName evidence="3">Uncharacterized protein</fullName>
    </submittedName>
</protein>
<keyword evidence="1" id="KW-0175">Coiled coil</keyword>
<accession>A0A7C8ZMA3</accession>
<feature type="compositionally biased region" description="Polar residues" evidence="2">
    <location>
        <begin position="163"/>
        <end position="182"/>
    </location>
</feature>
<dbReference type="EMBL" id="GISG01141453">
    <property type="protein sequence ID" value="MBA4645215.1"/>
    <property type="molecule type" value="Transcribed_RNA"/>
</dbReference>
<name>A0A7C8ZMA3_OPUST</name>
<reference evidence="3" key="2">
    <citation type="submission" date="2020-07" db="EMBL/GenBank/DDBJ databases">
        <authorList>
            <person name="Vera ALvarez R."/>
            <person name="Arias-Moreno D.M."/>
            <person name="Jimenez-Jacinto V."/>
            <person name="Jimenez-Bremont J.F."/>
            <person name="Swaminathan K."/>
            <person name="Moose S.P."/>
            <person name="Guerrero-Gonzalez M.L."/>
            <person name="Marino-Ramirez L."/>
            <person name="Landsman D."/>
            <person name="Rodriguez-Kessler M."/>
            <person name="Delgado-Sanchez P."/>
        </authorList>
    </citation>
    <scope>NUCLEOTIDE SEQUENCE</scope>
    <source>
        <tissue evidence="3">Cladode</tissue>
    </source>
</reference>